<dbReference type="OMA" id="EYNGTRE"/>
<dbReference type="InterPro" id="IPR050577">
    <property type="entry name" value="MAPR/NEUFC/NENF-like"/>
</dbReference>
<reference evidence="4 5" key="2">
    <citation type="journal article" date="2007" name="PLoS Biol.">
        <title>Principles of genome evolution in the Drosophila melanogaster species group.</title>
        <authorList>
            <person name="Ranz J.M."/>
            <person name="Maurin D."/>
            <person name="Chan Y.S."/>
            <person name="von Grotthuss M."/>
            <person name="Hillier L.W."/>
            <person name="Roote J."/>
            <person name="Ashburner M."/>
            <person name="Bergman C.M."/>
        </authorList>
    </citation>
    <scope>NUCLEOTIDE SEQUENCE [LARGE SCALE GENOMIC DNA]</scope>
    <source>
        <strain evidence="5">Tai18E2 / Tucson 14021-0261.01</strain>
    </source>
</reference>
<accession>B4P365</accession>
<proteinExistence type="inferred from homology"/>
<dbReference type="GO" id="GO:0016020">
    <property type="term" value="C:membrane"/>
    <property type="evidence" value="ECO:0007669"/>
    <property type="project" value="TreeGrafter"/>
</dbReference>
<evidence type="ECO:0000256" key="1">
    <source>
        <dbReference type="ARBA" id="ARBA00038357"/>
    </source>
</evidence>
<keyword evidence="2" id="KW-0812">Transmembrane</keyword>
<dbReference type="PhylomeDB" id="B4P365"/>
<keyword evidence="5" id="KW-1185">Reference proteome</keyword>
<dbReference type="Gene3D" id="3.10.120.10">
    <property type="entry name" value="Cytochrome b5-like heme/steroid binding domain"/>
    <property type="match status" value="1"/>
</dbReference>
<evidence type="ECO:0000259" key="3">
    <source>
        <dbReference type="SMART" id="SM01117"/>
    </source>
</evidence>
<dbReference type="InterPro" id="IPR036400">
    <property type="entry name" value="Cyt_B5-like_heme/steroid_sf"/>
</dbReference>
<protein>
    <recommendedName>
        <fullName evidence="3">Cytochrome b5 heme-binding domain-containing protein</fullName>
    </recommendedName>
</protein>
<dbReference type="AlphaFoldDB" id="B4P365"/>
<dbReference type="PANTHER" id="PTHR10281:SF106">
    <property type="entry name" value="IP06960P-RELATED"/>
    <property type="match status" value="1"/>
</dbReference>
<evidence type="ECO:0000256" key="2">
    <source>
        <dbReference type="SAM" id="Phobius"/>
    </source>
</evidence>
<dbReference type="Proteomes" id="UP000002282">
    <property type="component" value="Chromosome 2L"/>
</dbReference>
<keyword evidence="2" id="KW-1133">Transmembrane helix</keyword>
<dbReference type="HOGENOM" id="CLU_042860_1_0_1"/>
<dbReference type="EMBL" id="CM000157">
    <property type="protein sequence ID" value="EDW88307.1"/>
    <property type="molecule type" value="Genomic_DNA"/>
</dbReference>
<dbReference type="OrthoDB" id="547796at2759"/>
<evidence type="ECO:0000313" key="4">
    <source>
        <dbReference type="EMBL" id="EDW88307.1"/>
    </source>
</evidence>
<reference evidence="4 5" key="1">
    <citation type="journal article" date="2007" name="Nature">
        <title>Evolution of genes and genomes on the Drosophila phylogeny.</title>
        <authorList>
            <consortium name="Drosophila 12 Genomes Consortium"/>
            <person name="Clark A.G."/>
            <person name="Eisen M.B."/>
            <person name="Smith D.R."/>
            <person name="Bergman C.M."/>
            <person name="Oliver B."/>
            <person name="Markow T.A."/>
            <person name="Kaufman T.C."/>
            <person name="Kellis M."/>
            <person name="Gelbart W."/>
            <person name="Iyer V.N."/>
            <person name="Pollard D.A."/>
            <person name="Sackton T.B."/>
            <person name="Larracuente A.M."/>
            <person name="Singh N.D."/>
            <person name="Abad J.P."/>
            <person name="Abt D.N."/>
            <person name="Adryan B."/>
            <person name="Aguade M."/>
            <person name="Akashi H."/>
            <person name="Anderson W.W."/>
            <person name="Aquadro C.F."/>
            <person name="Ardell D.H."/>
            <person name="Arguello R."/>
            <person name="Artieri C.G."/>
            <person name="Barbash D.A."/>
            <person name="Barker D."/>
            <person name="Barsanti P."/>
            <person name="Batterham P."/>
            <person name="Batzoglou S."/>
            <person name="Begun D."/>
            <person name="Bhutkar A."/>
            <person name="Blanco E."/>
            <person name="Bosak S.A."/>
            <person name="Bradley R.K."/>
            <person name="Brand A.D."/>
            <person name="Brent M.R."/>
            <person name="Brooks A.N."/>
            <person name="Brown R.H."/>
            <person name="Butlin R.K."/>
            <person name="Caggese C."/>
            <person name="Calvi B.R."/>
            <person name="Bernardo de Carvalho A."/>
            <person name="Caspi A."/>
            <person name="Castrezana S."/>
            <person name="Celniker S.E."/>
            <person name="Chang J.L."/>
            <person name="Chapple C."/>
            <person name="Chatterji S."/>
            <person name="Chinwalla A."/>
            <person name="Civetta A."/>
            <person name="Clifton S.W."/>
            <person name="Comeron J.M."/>
            <person name="Costello J.C."/>
            <person name="Coyne J.A."/>
            <person name="Daub J."/>
            <person name="David R.G."/>
            <person name="Delcher A.L."/>
            <person name="Delehaunty K."/>
            <person name="Do C.B."/>
            <person name="Ebling H."/>
            <person name="Edwards K."/>
            <person name="Eickbush T."/>
            <person name="Evans J.D."/>
            <person name="Filipski A."/>
            <person name="Findeiss S."/>
            <person name="Freyhult E."/>
            <person name="Fulton L."/>
            <person name="Fulton R."/>
            <person name="Garcia A.C."/>
            <person name="Gardiner A."/>
            <person name="Garfield D.A."/>
            <person name="Garvin B.E."/>
            <person name="Gibson G."/>
            <person name="Gilbert D."/>
            <person name="Gnerre S."/>
            <person name="Godfrey J."/>
            <person name="Good R."/>
            <person name="Gotea V."/>
            <person name="Gravely B."/>
            <person name="Greenberg A.J."/>
            <person name="Griffiths-Jones S."/>
            <person name="Gross S."/>
            <person name="Guigo R."/>
            <person name="Gustafson E.A."/>
            <person name="Haerty W."/>
            <person name="Hahn M.W."/>
            <person name="Halligan D.L."/>
            <person name="Halpern A.L."/>
            <person name="Halter G.M."/>
            <person name="Han M.V."/>
            <person name="Heger A."/>
            <person name="Hillier L."/>
            <person name="Hinrichs A.S."/>
            <person name="Holmes I."/>
            <person name="Hoskins R.A."/>
            <person name="Hubisz M.J."/>
            <person name="Hultmark D."/>
            <person name="Huntley M.A."/>
            <person name="Jaffe D.B."/>
            <person name="Jagadeeshan S."/>
            <person name="Jeck W.R."/>
            <person name="Johnson J."/>
            <person name="Jones C.D."/>
            <person name="Jordan W.C."/>
            <person name="Karpen G.H."/>
            <person name="Kataoka E."/>
            <person name="Keightley P.D."/>
            <person name="Kheradpour P."/>
            <person name="Kirkness E.F."/>
            <person name="Koerich L.B."/>
            <person name="Kristiansen K."/>
            <person name="Kudrna D."/>
            <person name="Kulathinal R.J."/>
            <person name="Kumar S."/>
            <person name="Kwok R."/>
            <person name="Lander E."/>
            <person name="Langley C.H."/>
            <person name="Lapoint R."/>
            <person name="Lazzaro B.P."/>
            <person name="Lee S.J."/>
            <person name="Levesque L."/>
            <person name="Li R."/>
            <person name="Lin C.F."/>
            <person name="Lin M.F."/>
            <person name="Lindblad-Toh K."/>
            <person name="Llopart A."/>
            <person name="Long M."/>
            <person name="Low L."/>
            <person name="Lozovsky E."/>
            <person name="Lu J."/>
            <person name="Luo M."/>
            <person name="Machado C.A."/>
            <person name="Makalowski W."/>
            <person name="Marzo M."/>
            <person name="Matsuda M."/>
            <person name="Matzkin L."/>
            <person name="McAllister B."/>
            <person name="McBride C.S."/>
            <person name="McKernan B."/>
            <person name="McKernan K."/>
            <person name="Mendez-Lago M."/>
            <person name="Minx P."/>
            <person name="Mollenhauer M.U."/>
            <person name="Montooth K."/>
            <person name="Mount S.M."/>
            <person name="Mu X."/>
            <person name="Myers E."/>
            <person name="Negre B."/>
            <person name="Newfeld S."/>
            <person name="Nielsen R."/>
            <person name="Noor M.A."/>
            <person name="O'Grady P."/>
            <person name="Pachter L."/>
            <person name="Papaceit M."/>
            <person name="Parisi M.J."/>
            <person name="Parisi M."/>
            <person name="Parts L."/>
            <person name="Pedersen J.S."/>
            <person name="Pesole G."/>
            <person name="Phillippy A.M."/>
            <person name="Ponting C.P."/>
            <person name="Pop M."/>
            <person name="Porcelli D."/>
            <person name="Powell J.R."/>
            <person name="Prohaska S."/>
            <person name="Pruitt K."/>
            <person name="Puig M."/>
            <person name="Quesneville H."/>
            <person name="Ram K.R."/>
            <person name="Rand D."/>
            <person name="Rasmussen M.D."/>
            <person name="Reed L.K."/>
            <person name="Reenan R."/>
            <person name="Reily A."/>
            <person name="Remington K.A."/>
            <person name="Rieger T.T."/>
            <person name="Ritchie M.G."/>
            <person name="Robin C."/>
            <person name="Rogers Y.H."/>
            <person name="Rohde C."/>
            <person name="Rozas J."/>
            <person name="Rubenfield M.J."/>
            <person name="Ruiz A."/>
            <person name="Russo S."/>
            <person name="Salzberg S.L."/>
            <person name="Sanchez-Gracia A."/>
            <person name="Saranga D.J."/>
            <person name="Sato H."/>
            <person name="Schaeffer S.W."/>
            <person name="Schatz M.C."/>
            <person name="Schlenke T."/>
            <person name="Schwartz R."/>
            <person name="Segarra C."/>
            <person name="Singh R.S."/>
            <person name="Sirot L."/>
            <person name="Sirota M."/>
            <person name="Sisneros N.B."/>
            <person name="Smith C.D."/>
            <person name="Smith T.F."/>
            <person name="Spieth J."/>
            <person name="Stage D.E."/>
            <person name="Stark A."/>
            <person name="Stephan W."/>
            <person name="Strausberg R.L."/>
            <person name="Strempel S."/>
            <person name="Sturgill D."/>
            <person name="Sutton G."/>
            <person name="Sutton G.G."/>
            <person name="Tao W."/>
            <person name="Teichmann S."/>
            <person name="Tobari Y.N."/>
            <person name="Tomimura Y."/>
            <person name="Tsolas J.M."/>
            <person name="Valente V.L."/>
            <person name="Venter E."/>
            <person name="Venter J.C."/>
            <person name="Vicario S."/>
            <person name="Vieira F.G."/>
            <person name="Vilella A.J."/>
            <person name="Villasante A."/>
            <person name="Walenz B."/>
            <person name="Wang J."/>
            <person name="Wasserman M."/>
            <person name="Watts T."/>
            <person name="Wilson D."/>
            <person name="Wilson R.K."/>
            <person name="Wing R.A."/>
            <person name="Wolfner M.F."/>
            <person name="Wong A."/>
            <person name="Wong G.K."/>
            <person name="Wu C.I."/>
            <person name="Wu G."/>
            <person name="Yamamoto D."/>
            <person name="Yang H.P."/>
            <person name="Yang S.P."/>
            <person name="Yorke J.A."/>
            <person name="Yoshida K."/>
            <person name="Zdobnov E."/>
            <person name="Zhang P."/>
            <person name="Zhang Y."/>
            <person name="Zimin A.V."/>
            <person name="Baldwin J."/>
            <person name="Abdouelleil A."/>
            <person name="Abdulkadir J."/>
            <person name="Abebe A."/>
            <person name="Abera B."/>
            <person name="Abreu J."/>
            <person name="Acer S.C."/>
            <person name="Aftuck L."/>
            <person name="Alexander A."/>
            <person name="An P."/>
            <person name="Anderson E."/>
            <person name="Anderson S."/>
            <person name="Arachi H."/>
            <person name="Azer M."/>
            <person name="Bachantsang P."/>
            <person name="Barry A."/>
            <person name="Bayul T."/>
            <person name="Berlin A."/>
            <person name="Bessette D."/>
            <person name="Bloom T."/>
            <person name="Blye J."/>
            <person name="Boguslavskiy L."/>
            <person name="Bonnet C."/>
            <person name="Boukhgalter B."/>
            <person name="Bourzgui I."/>
            <person name="Brown A."/>
            <person name="Cahill P."/>
            <person name="Channer S."/>
            <person name="Cheshatsang Y."/>
            <person name="Chuda L."/>
            <person name="Citroen M."/>
            <person name="Collymore A."/>
            <person name="Cooke P."/>
            <person name="Costello M."/>
            <person name="D'Aco K."/>
            <person name="Daza R."/>
            <person name="De Haan G."/>
            <person name="DeGray S."/>
            <person name="DeMaso C."/>
            <person name="Dhargay N."/>
            <person name="Dooley K."/>
            <person name="Dooley E."/>
            <person name="Doricent M."/>
            <person name="Dorje P."/>
            <person name="Dorjee K."/>
            <person name="Dupes A."/>
            <person name="Elong R."/>
            <person name="Falk J."/>
            <person name="Farina A."/>
            <person name="Faro S."/>
            <person name="Ferguson D."/>
            <person name="Fisher S."/>
            <person name="Foley C.D."/>
            <person name="Franke A."/>
            <person name="Friedrich D."/>
            <person name="Gadbois L."/>
            <person name="Gearin G."/>
            <person name="Gearin C.R."/>
            <person name="Giannoukos G."/>
            <person name="Goode T."/>
            <person name="Graham J."/>
            <person name="Grandbois E."/>
            <person name="Grewal S."/>
            <person name="Gyaltsen K."/>
            <person name="Hafez N."/>
            <person name="Hagos B."/>
            <person name="Hall J."/>
            <person name="Henson C."/>
            <person name="Hollinger A."/>
            <person name="Honan T."/>
            <person name="Huard M.D."/>
            <person name="Hughes L."/>
            <person name="Hurhula B."/>
            <person name="Husby M.E."/>
            <person name="Kamat A."/>
            <person name="Kanga B."/>
            <person name="Kashin S."/>
            <person name="Khazanovich D."/>
            <person name="Kisner P."/>
            <person name="Lance K."/>
            <person name="Lara M."/>
            <person name="Lee W."/>
            <person name="Lennon N."/>
            <person name="Letendre F."/>
            <person name="LeVine R."/>
            <person name="Lipovsky A."/>
            <person name="Liu X."/>
            <person name="Liu J."/>
            <person name="Liu S."/>
            <person name="Lokyitsang T."/>
            <person name="Lokyitsang Y."/>
            <person name="Lubonja R."/>
            <person name="Lui A."/>
            <person name="MacDonald P."/>
            <person name="Magnisalis V."/>
            <person name="Maru K."/>
            <person name="Matthews C."/>
            <person name="McCusker W."/>
            <person name="McDonough S."/>
            <person name="Mehta T."/>
            <person name="Meldrim J."/>
            <person name="Meneus L."/>
            <person name="Mihai O."/>
            <person name="Mihalev A."/>
            <person name="Mihova T."/>
            <person name="Mittelman R."/>
            <person name="Mlenga V."/>
            <person name="Montmayeur A."/>
            <person name="Mulrain L."/>
            <person name="Navidi A."/>
            <person name="Naylor J."/>
            <person name="Negash T."/>
            <person name="Nguyen T."/>
            <person name="Nguyen N."/>
            <person name="Nicol R."/>
            <person name="Norbu C."/>
            <person name="Norbu N."/>
            <person name="Novod N."/>
            <person name="O'Neill B."/>
            <person name="Osman S."/>
            <person name="Markiewicz E."/>
            <person name="Oyono O.L."/>
            <person name="Patti C."/>
            <person name="Phunkhang P."/>
            <person name="Pierre F."/>
            <person name="Priest M."/>
            <person name="Raghuraman S."/>
            <person name="Rege F."/>
            <person name="Reyes R."/>
            <person name="Rise C."/>
            <person name="Rogov P."/>
            <person name="Ross K."/>
            <person name="Ryan E."/>
            <person name="Settipalli S."/>
            <person name="Shea T."/>
            <person name="Sherpa N."/>
            <person name="Shi L."/>
            <person name="Shih D."/>
            <person name="Sparrow T."/>
            <person name="Spaulding J."/>
            <person name="Stalker J."/>
            <person name="Stange-Thomann N."/>
            <person name="Stavropoulos S."/>
            <person name="Stone C."/>
            <person name="Strader C."/>
            <person name="Tesfaye S."/>
            <person name="Thomson T."/>
            <person name="Thoulutsang Y."/>
            <person name="Thoulutsang D."/>
            <person name="Topham K."/>
            <person name="Topping I."/>
            <person name="Tsamla T."/>
            <person name="Vassiliev H."/>
            <person name="Vo A."/>
            <person name="Wangchuk T."/>
            <person name="Wangdi T."/>
            <person name="Weiand M."/>
            <person name="Wilkinson J."/>
            <person name="Wilson A."/>
            <person name="Yadav S."/>
            <person name="Young G."/>
            <person name="Yu Q."/>
            <person name="Zembek L."/>
            <person name="Zhong D."/>
            <person name="Zimmer A."/>
            <person name="Zwirko Z."/>
            <person name="Jaffe D.B."/>
            <person name="Alvarez P."/>
            <person name="Brockman W."/>
            <person name="Butler J."/>
            <person name="Chin C."/>
            <person name="Gnerre S."/>
            <person name="Grabherr M."/>
            <person name="Kleber M."/>
            <person name="Mauceli E."/>
            <person name="MacCallum I."/>
        </authorList>
    </citation>
    <scope>NUCLEOTIDE SEQUENCE [LARGE SCALE GENOMIC DNA]</scope>
    <source>
        <strain evidence="5">Tai18E2 / Tucson 14021-0261.01</strain>
    </source>
</reference>
<dbReference type="KEGG" id="dya:Dyak_GE11623"/>
<dbReference type="GO" id="GO:0005783">
    <property type="term" value="C:endoplasmic reticulum"/>
    <property type="evidence" value="ECO:0007669"/>
    <property type="project" value="TreeGrafter"/>
</dbReference>
<gene>
    <name evidence="4" type="primary">Dyak\GE11623</name>
    <name evidence="4" type="synonym">dyak_GLEANR_1194</name>
    <name evidence="4" type="synonym">GE11623</name>
    <name evidence="4" type="ORF">Dyak_GE11623</name>
</gene>
<dbReference type="eggNOG" id="KOG1110">
    <property type="taxonomic scope" value="Eukaryota"/>
</dbReference>
<name>B4P365_DROYA</name>
<feature type="transmembrane region" description="Helical" evidence="2">
    <location>
        <begin position="25"/>
        <end position="43"/>
    </location>
</feature>
<dbReference type="InterPro" id="IPR001199">
    <property type="entry name" value="Cyt_B5-like_heme/steroid-bd"/>
</dbReference>
<evidence type="ECO:0000313" key="5">
    <source>
        <dbReference type="Proteomes" id="UP000002282"/>
    </source>
</evidence>
<organism evidence="4 5">
    <name type="scientific">Drosophila yakuba</name>
    <name type="common">Fruit fly</name>
    <dbReference type="NCBI Taxonomy" id="7245"/>
    <lineage>
        <taxon>Eukaryota</taxon>
        <taxon>Metazoa</taxon>
        <taxon>Ecdysozoa</taxon>
        <taxon>Arthropoda</taxon>
        <taxon>Hexapoda</taxon>
        <taxon>Insecta</taxon>
        <taxon>Pterygota</taxon>
        <taxon>Neoptera</taxon>
        <taxon>Endopterygota</taxon>
        <taxon>Diptera</taxon>
        <taxon>Brachycera</taxon>
        <taxon>Muscomorpha</taxon>
        <taxon>Ephydroidea</taxon>
        <taxon>Drosophilidae</taxon>
        <taxon>Drosophila</taxon>
        <taxon>Sophophora</taxon>
    </lineage>
</organism>
<sequence>MADNSKAVEHATSWYSSLYNSIKQTPINVTLLIISTIVFYKVASISRRLSRHRKDRDQAKAPGAVDFCEDDGQEKADVDLPPLRQDFTVPELREYDGTRADGRILVAVNFNIYDVSRSVHYYGRNGVNPNYAGRDISRHLINLPANLNASGDFDDLSDLSNSQMNTLQEWEQQYNEKYPFVGKLMEEQHMNYTNEADLELDTADYI</sequence>
<dbReference type="SUPFAM" id="SSF55856">
    <property type="entry name" value="Cytochrome b5-like heme/steroid binding domain"/>
    <property type="match status" value="1"/>
</dbReference>
<keyword evidence="2" id="KW-0472">Membrane</keyword>
<dbReference type="Pfam" id="PF00173">
    <property type="entry name" value="Cyt-b5"/>
    <property type="match status" value="1"/>
</dbReference>
<comment type="similarity">
    <text evidence="1">Belongs to the cytochrome b5 family. MAPR subfamily.</text>
</comment>
<dbReference type="SMART" id="SM01117">
    <property type="entry name" value="Cyt-b5"/>
    <property type="match status" value="1"/>
</dbReference>
<dbReference type="PANTHER" id="PTHR10281">
    <property type="entry name" value="MEMBRANE-ASSOCIATED PROGESTERONE RECEPTOR COMPONENT-RELATED"/>
    <property type="match status" value="1"/>
</dbReference>
<feature type="domain" description="Cytochrome b5 heme-binding" evidence="3">
    <location>
        <begin position="87"/>
        <end position="185"/>
    </location>
</feature>